<evidence type="ECO:0000313" key="1">
    <source>
        <dbReference type="EMBL" id="GBF59146.1"/>
    </source>
</evidence>
<protein>
    <submittedName>
        <fullName evidence="1">Uncharacterized protein</fullName>
    </submittedName>
</protein>
<gene>
    <name evidence="1" type="ORF">PbB2_02838</name>
</gene>
<evidence type="ECO:0000313" key="2">
    <source>
        <dbReference type="Proteomes" id="UP000245086"/>
    </source>
</evidence>
<organism evidence="1 2">
    <name type="scientific">Candidatus Phycosocius bacilliformis</name>
    <dbReference type="NCBI Taxonomy" id="1445552"/>
    <lineage>
        <taxon>Bacteria</taxon>
        <taxon>Pseudomonadati</taxon>
        <taxon>Pseudomonadota</taxon>
        <taxon>Alphaproteobacteria</taxon>
        <taxon>Caulobacterales</taxon>
        <taxon>Caulobacterales incertae sedis</taxon>
        <taxon>Candidatus Phycosocius</taxon>
    </lineage>
</organism>
<name>A0A2P2EDL7_9PROT</name>
<dbReference type="Proteomes" id="UP000245086">
    <property type="component" value="Unassembled WGS sequence"/>
</dbReference>
<keyword evidence="2" id="KW-1185">Reference proteome</keyword>
<reference evidence="1 2" key="1">
    <citation type="journal article" date="2018" name="Genome Announc.">
        <title>Draft Genome Sequence of "Candidatus Phycosocius bacilliformis," an Alphaproteobacterial Ectosymbiont of the Hydrocarbon-Producing Green Alga Botryococcus braunii.</title>
        <authorList>
            <person name="Tanabe Y."/>
            <person name="Yamaguchi H."/>
            <person name="Watanabe M.M."/>
        </authorList>
    </citation>
    <scope>NUCLEOTIDE SEQUENCE [LARGE SCALE GENOMIC DNA]</scope>
    <source>
        <strain evidence="1 2">BOTRYCO-2</strain>
    </source>
</reference>
<dbReference type="RefSeq" id="WP_133245835.1">
    <property type="nucleotide sequence ID" value="NZ_BFBR01000010.1"/>
</dbReference>
<proteinExistence type="predicted"/>
<sequence length="222" mass="24150">MKHDLPALAQAICTAMPEPGWKMLEANTKGIALLKDPKGTIIRLTLSQPAGTNIIAVAGPSVESLDHADPLTHAHAPSFSTSRPPHEIANDIATRLLGPIRHWQAATARDPGPIRQHAHIAAKGRIYIHKLDAENTFAMGYLHITNKIKSQGGDPFRRMTLPWLMHDQSPIRAIAAIGPTQDPKDAILARVSGHLARDRDSDKDTSLHLVITTVALMLNEDT</sequence>
<accession>A0A2P2EDL7</accession>
<dbReference type="AlphaFoldDB" id="A0A2P2EDL7"/>
<dbReference type="EMBL" id="BFBR01000010">
    <property type="protein sequence ID" value="GBF59146.1"/>
    <property type="molecule type" value="Genomic_DNA"/>
</dbReference>
<comment type="caution">
    <text evidence="1">The sequence shown here is derived from an EMBL/GenBank/DDBJ whole genome shotgun (WGS) entry which is preliminary data.</text>
</comment>